<name>S0FN78_RUMCE</name>
<reference evidence="3 4" key="1">
    <citation type="journal article" date="2013" name="Genome Announc.">
        <title>Draft Genome Sequence of the Cellulolytic, Mesophilic, Anaerobic Bacterium Clostridium termitidis Strain CT1112 (DSM 5398).</title>
        <authorList>
            <person name="Lal S."/>
            <person name="Ramachandran U."/>
            <person name="Zhang X."/>
            <person name="Munir R."/>
            <person name="Sparling R."/>
            <person name="Levin D.B."/>
        </authorList>
    </citation>
    <scope>NUCLEOTIDE SEQUENCE [LARGE SCALE GENOMIC DNA]</scope>
    <source>
        <strain evidence="3 4">CT1112</strain>
    </source>
</reference>
<evidence type="ECO:0000313" key="4">
    <source>
        <dbReference type="Proteomes" id="UP000014155"/>
    </source>
</evidence>
<comment type="caution">
    <text evidence="3">The sequence shown here is derived from an EMBL/GenBank/DDBJ whole genome shotgun (WGS) entry which is preliminary data.</text>
</comment>
<dbReference type="Pfam" id="PF00975">
    <property type="entry name" value="Thioesterase"/>
    <property type="match status" value="1"/>
</dbReference>
<dbReference type="Proteomes" id="UP000014155">
    <property type="component" value="Unassembled WGS sequence"/>
</dbReference>
<dbReference type="InterPro" id="IPR012223">
    <property type="entry name" value="TEII"/>
</dbReference>
<dbReference type="STRING" id="1195236.CTER_3675"/>
<proteinExistence type="inferred from homology"/>
<evidence type="ECO:0000313" key="3">
    <source>
        <dbReference type="EMBL" id="EMS70594.1"/>
    </source>
</evidence>
<dbReference type="PANTHER" id="PTHR11487:SF0">
    <property type="entry name" value="S-ACYL FATTY ACID SYNTHASE THIOESTERASE, MEDIUM CHAIN"/>
    <property type="match status" value="1"/>
</dbReference>
<dbReference type="PANTHER" id="PTHR11487">
    <property type="entry name" value="THIOESTERASE"/>
    <property type="match status" value="1"/>
</dbReference>
<feature type="domain" description="Thioesterase" evidence="2">
    <location>
        <begin position="5"/>
        <end position="230"/>
    </location>
</feature>
<dbReference type="SUPFAM" id="SSF53474">
    <property type="entry name" value="alpha/beta-Hydrolases"/>
    <property type="match status" value="1"/>
</dbReference>
<sequence>MSGIKLFCLPYAGGSAAIYSKWSKLLDGAIKLYPFELAGRAGRYREPYYNTVNEAVADIVEMLEEECRDSEYAVWGHSLGSILAYETICVLQEKNLRLPVHVFFSGRYPPCIRKEDRNLHSLPEPEFEKEALKLGGISDNLLKMKGLLKSAMQTLRADYKLLETYESKALKRRFDFNISVFAGKEDELAQPADMDKWKNYCGGQCNFYYFEGGHFYLHKHAGEITRIINGTLVDTGREGAYGG</sequence>
<dbReference type="InterPro" id="IPR029058">
    <property type="entry name" value="AB_hydrolase_fold"/>
</dbReference>
<dbReference type="eggNOG" id="COG3208">
    <property type="taxonomic scope" value="Bacteria"/>
</dbReference>
<evidence type="ECO:0000256" key="1">
    <source>
        <dbReference type="ARBA" id="ARBA00007169"/>
    </source>
</evidence>
<dbReference type="AlphaFoldDB" id="S0FN78"/>
<dbReference type="Gene3D" id="3.40.50.1820">
    <property type="entry name" value="alpha/beta hydrolase"/>
    <property type="match status" value="1"/>
</dbReference>
<keyword evidence="4" id="KW-1185">Reference proteome</keyword>
<dbReference type="RefSeq" id="WP_004628202.1">
    <property type="nucleotide sequence ID" value="NZ_AORV01000052.1"/>
</dbReference>
<organism evidence="3 4">
    <name type="scientific">Ruminiclostridium cellobioparum subsp. termitidis CT1112</name>
    <dbReference type="NCBI Taxonomy" id="1195236"/>
    <lineage>
        <taxon>Bacteria</taxon>
        <taxon>Bacillati</taxon>
        <taxon>Bacillota</taxon>
        <taxon>Clostridia</taxon>
        <taxon>Eubacteriales</taxon>
        <taxon>Oscillospiraceae</taxon>
        <taxon>Ruminiclostridium</taxon>
    </lineage>
</organism>
<evidence type="ECO:0000259" key="2">
    <source>
        <dbReference type="Pfam" id="PF00975"/>
    </source>
</evidence>
<dbReference type="PATRIC" id="fig|1195236.3.peg.3893"/>
<comment type="similarity">
    <text evidence="1">Belongs to the thioesterase family.</text>
</comment>
<dbReference type="InterPro" id="IPR001031">
    <property type="entry name" value="Thioesterase"/>
</dbReference>
<gene>
    <name evidence="3" type="ORF">CTER_3675</name>
</gene>
<protein>
    <submittedName>
        <fullName evidence="3">Putative thioesterase involved in non-ribosomal peptide biosynthesis</fullName>
    </submittedName>
</protein>
<dbReference type="EMBL" id="AORV01000052">
    <property type="protein sequence ID" value="EMS70594.1"/>
    <property type="molecule type" value="Genomic_DNA"/>
</dbReference>
<dbReference type="GO" id="GO:0008610">
    <property type="term" value="P:lipid biosynthetic process"/>
    <property type="evidence" value="ECO:0007669"/>
    <property type="project" value="TreeGrafter"/>
</dbReference>
<accession>S0FN78</accession>